<accession>A0ABN9V0E8</accession>
<dbReference type="EMBL" id="CAUYUJ010016503">
    <property type="protein sequence ID" value="CAK0865962.1"/>
    <property type="molecule type" value="Genomic_DNA"/>
</dbReference>
<sequence>RGALSRRRASPLGCTGAPRARPRHELRPPALHARRARGRPALPLRRGVLLRGVLRVRLAHGPWCLVPLRRGDPAGDSRGQGVRLREERHRPAGRRGLVQGEASLRGWAPGEPGQDQSLDERPGASVAPESVAGPG</sequence>
<dbReference type="Proteomes" id="UP001189429">
    <property type="component" value="Unassembled WGS sequence"/>
</dbReference>
<feature type="region of interest" description="Disordered" evidence="1">
    <location>
        <begin position="1"/>
        <end position="38"/>
    </location>
</feature>
<proteinExistence type="predicted"/>
<protein>
    <submittedName>
        <fullName evidence="2">Uncharacterized protein</fullName>
    </submittedName>
</protein>
<evidence type="ECO:0000313" key="2">
    <source>
        <dbReference type="EMBL" id="CAK0865962.1"/>
    </source>
</evidence>
<comment type="caution">
    <text evidence="2">The sequence shown here is derived from an EMBL/GenBank/DDBJ whole genome shotgun (WGS) entry which is preliminary data.</text>
</comment>
<reference evidence="2" key="1">
    <citation type="submission" date="2023-10" db="EMBL/GenBank/DDBJ databases">
        <authorList>
            <person name="Chen Y."/>
            <person name="Shah S."/>
            <person name="Dougan E. K."/>
            <person name="Thang M."/>
            <person name="Chan C."/>
        </authorList>
    </citation>
    <scope>NUCLEOTIDE SEQUENCE [LARGE SCALE GENOMIC DNA]</scope>
</reference>
<evidence type="ECO:0000256" key="1">
    <source>
        <dbReference type="SAM" id="MobiDB-lite"/>
    </source>
</evidence>
<name>A0ABN9V0E8_9DINO</name>
<feature type="region of interest" description="Disordered" evidence="1">
    <location>
        <begin position="67"/>
        <end position="135"/>
    </location>
</feature>
<feature type="non-terminal residue" evidence="2">
    <location>
        <position position="1"/>
    </location>
</feature>
<evidence type="ECO:0000313" key="3">
    <source>
        <dbReference type="Proteomes" id="UP001189429"/>
    </source>
</evidence>
<keyword evidence="3" id="KW-1185">Reference proteome</keyword>
<gene>
    <name evidence="2" type="ORF">PCOR1329_LOCUS53340</name>
</gene>
<organism evidence="2 3">
    <name type="scientific">Prorocentrum cordatum</name>
    <dbReference type="NCBI Taxonomy" id="2364126"/>
    <lineage>
        <taxon>Eukaryota</taxon>
        <taxon>Sar</taxon>
        <taxon>Alveolata</taxon>
        <taxon>Dinophyceae</taxon>
        <taxon>Prorocentrales</taxon>
        <taxon>Prorocentraceae</taxon>
        <taxon>Prorocentrum</taxon>
    </lineage>
</organism>